<organism evidence="1 2">
    <name type="scientific">Caulobacter phage BL198</name>
    <dbReference type="NCBI Taxonomy" id="3020395"/>
    <lineage>
        <taxon>Viruses</taxon>
        <taxon>Duplodnaviria</taxon>
        <taxon>Heunggongvirae</taxon>
        <taxon>Uroviricota</taxon>
        <taxon>Caudoviricetes</taxon>
        <taxon>Autographivirales</taxon>
        <taxon>Autonotataviridae</taxon>
        <taxon>Percyvirus</taxon>
        <taxon>Percyvirus BL198</taxon>
    </lineage>
</organism>
<reference evidence="1" key="1">
    <citation type="submission" date="2022-12" db="EMBL/GenBank/DDBJ databases">
        <authorList>
            <person name="Hils M."/>
            <person name="Clarke A."/>
            <person name="Albert M."/>
            <person name="Lenski J."/>
        </authorList>
    </citation>
    <scope>NUCLEOTIDE SEQUENCE</scope>
</reference>
<proteinExistence type="predicted"/>
<keyword evidence="2" id="KW-1185">Reference proteome</keyword>
<gene>
    <name evidence="1" type="primary">BL198_gp019</name>
</gene>
<dbReference type="EMBL" id="OQ135102">
    <property type="protein sequence ID" value="WCD56048.1"/>
    <property type="molecule type" value="Genomic_DNA"/>
</dbReference>
<sequence>MTAKVYNCFNALRKDQLDKEQAAKELARRNKRLAKDYRKPKAAT</sequence>
<evidence type="ECO:0000313" key="2">
    <source>
        <dbReference type="Proteomes" id="UP001214072"/>
    </source>
</evidence>
<reference evidence="1" key="2">
    <citation type="journal article" date="2024" name="Viruses">
        <title>New Genera and Species of Caulobacter and Brevundimonas Bacteriophages Provide Insights into Phage Genome Evolution.</title>
        <authorList>
            <person name="Ely B."/>
            <person name="Hils M."/>
            <person name="Clarke A."/>
            <person name="Albert M."/>
            <person name="Holness N."/>
            <person name="Lenski J."/>
            <person name="Mohammadi T."/>
        </authorList>
    </citation>
    <scope>NUCLEOTIDE SEQUENCE</scope>
</reference>
<evidence type="ECO:0000313" key="1">
    <source>
        <dbReference type="EMBL" id="WCD56048.1"/>
    </source>
</evidence>
<name>A0AAE9WYH0_9CAUD</name>
<dbReference type="Proteomes" id="UP001214072">
    <property type="component" value="Segment"/>
</dbReference>
<protein>
    <submittedName>
        <fullName evidence="1">Uncharacterized protein</fullName>
    </submittedName>
</protein>
<accession>A0AAE9WYH0</accession>